<reference evidence="2" key="1">
    <citation type="submission" date="2016-01" db="EMBL/GenBank/DDBJ databases">
        <title>Whole genome sequencing of Bhargavaea cecembensis T14.</title>
        <authorList>
            <person name="Hong K.W."/>
        </authorList>
    </citation>
    <scope>NUCLEOTIDE SEQUENCE [LARGE SCALE GENOMIC DNA]</scope>
    <source>
        <strain evidence="2">M19</strain>
    </source>
</reference>
<sequence length="89" mass="10499">MGFRVQRQKNKGREKERKGLPPLSVWILDCFKYLAVSQFFHTFIKSDFAKGRNGIIVDEALCGKKQEQMYDHQFKEYSFDGFHSITFSI</sequence>
<dbReference type="Proteomes" id="UP000076510">
    <property type="component" value="Unassembled WGS sequence"/>
</dbReference>
<proteinExistence type="predicted"/>
<dbReference type="AlphaFoldDB" id="A0A165J8B2"/>
<organism evidence="1 2">
    <name type="scientific">Rossellomorea marisflavi</name>
    <dbReference type="NCBI Taxonomy" id="189381"/>
    <lineage>
        <taxon>Bacteria</taxon>
        <taxon>Bacillati</taxon>
        <taxon>Bacillota</taxon>
        <taxon>Bacilli</taxon>
        <taxon>Bacillales</taxon>
        <taxon>Bacillaceae</taxon>
        <taxon>Rossellomorea</taxon>
    </lineage>
</organism>
<protein>
    <submittedName>
        <fullName evidence="1">Uncharacterized protein</fullName>
    </submittedName>
</protein>
<evidence type="ECO:0000313" key="2">
    <source>
        <dbReference type="Proteomes" id="UP000076510"/>
    </source>
</evidence>
<name>A0A165J8B2_9BACI</name>
<accession>A0A165J8B2</accession>
<gene>
    <name evidence="1" type="ORF">AV649_05420</name>
</gene>
<comment type="caution">
    <text evidence="1">The sequence shown here is derived from an EMBL/GenBank/DDBJ whole genome shotgun (WGS) entry which is preliminary data.</text>
</comment>
<evidence type="ECO:0000313" key="1">
    <source>
        <dbReference type="EMBL" id="KZE45615.1"/>
    </source>
</evidence>
<dbReference type="EMBL" id="LQQY01000034">
    <property type="protein sequence ID" value="KZE45615.1"/>
    <property type="molecule type" value="Genomic_DNA"/>
</dbReference>